<dbReference type="Proteomes" id="UP000184085">
    <property type="component" value="Unassembled WGS sequence"/>
</dbReference>
<keyword evidence="2" id="KW-0479">Metal-binding</keyword>
<comment type="cofactor">
    <cofactor evidence="1">
        <name>L-ascorbate</name>
        <dbReference type="ChEBI" id="CHEBI:38290"/>
    </cofactor>
</comment>
<dbReference type="EMBL" id="FMJB01000064">
    <property type="protein sequence ID" value="SCM69519.1"/>
    <property type="molecule type" value="Genomic_DNA"/>
</dbReference>
<dbReference type="Gene3D" id="2.60.120.620">
    <property type="entry name" value="q2cbj1_9rhob like domain"/>
    <property type="match status" value="1"/>
</dbReference>
<evidence type="ECO:0000256" key="2">
    <source>
        <dbReference type="ARBA" id="ARBA00022723"/>
    </source>
</evidence>
<dbReference type="PROSITE" id="PS51471">
    <property type="entry name" value="FE2OG_OXY"/>
    <property type="match status" value="1"/>
</dbReference>
<dbReference type="InterPro" id="IPR006620">
    <property type="entry name" value="Pro_4_hyd_alph"/>
</dbReference>
<evidence type="ECO:0000256" key="1">
    <source>
        <dbReference type="ARBA" id="ARBA00001961"/>
    </source>
</evidence>
<evidence type="ECO:0000259" key="7">
    <source>
        <dbReference type="PROSITE" id="PS51471"/>
    </source>
</evidence>
<gene>
    <name evidence="8" type="ORF">KARMA_3758</name>
</gene>
<reference evidence="9" key="1">
    <citation type="submission" date="2016-09" db="EMBL/GenBank/DDBJ databases">
        <authorList>
            <person name="Wibberg D."/>
        </authorList>
    </citation>
    <scope>NUCLEOTIDE SEQUENCE [LARGE SCALE GENOMIC DNA]</scope>
</reference>
<dbReference type="SUPFAM" id="SSF51197">
    <property type="entry name" value="Clavaminate synthase-like"/>
    <property type="match status" value="1"/>
</dbReference>
<keyword evidence="5" id="KW-0560">Oxidoreductase</keyword>
<accession>A0A1M4N3Y7</accession>
<keyword evidence="4" id="KW-0223">Dioxygenase</keyword>
<evidence type="ECO:0000313" key="8">
    <source>
        <dbReference type="EMBL" id="SCM69519.1"/>
    </source>
</evidence>
<dbReference type="GO" id="GO:0016705">
    <property type="term" value="F:oxidoreductase activity, acting on paired donors, with incorporation or reduction of molecular oxygen"/>
    <property type="evidence" value="ECO:0007669"/>
    <property type="project" value="InterPro"/>
</dbReference>
<dbReference type="AlphaFoldDB" id="A0A1M4N3Y7"/>
<evidence type="ECO:0000256" key="6">
    <source>
        <dbReference type="ARBA" id="ARBA00023004"/>
    </source>
</evidence>
<keyword evidence="3" id="KW-0847">Vitamin C</keyword>
<keyword evidence="6" id="KW-0408">Iron</keyword>
<dbReference type="GO" id="GO:0031418">
    <property type="term" value="F:L-ascorbic acid binding"/>
    <property type="evidence" value="ECO:0007669"/>
    <property type="project" value="UniProtKB-KW"/>
</dbReference>
<dbReference type="GO" id="GO:0051213">
    <property type="term" value="F:dioxygenase activity"/>
    <property type="evidence" value="ECO:0007669"/>
    <property type="project" value="UniProtKB-KW"/>
</dbReference>
<dbReference type="SMART" id="SM00702">
    <property type="entry name" value="P4Hc"/>
    <property type="match status" value="1"/>
</dbReference>
<dbReference type="RefSeq" id="WP_072709175.1">
    <property type="nucleotide sequence ID" value="NZ_FMJB01000064.1"/>
</dbReference>
<dbReference type="InterPro" id="IPR005123">
    <property type="entry name" value="Oxoglu/Fe-dep_dioxygenase_dom"/>
</dbReference>
<evidence type="ECO:0000256" key="5">
    <source>
        <dbReference type="ARBA" id="ARBA00023002"/>
    </source>
</evidence>
<keyword evidence="9" id="KW-1185">Reference proteome</keyword>
<dbReference type="Pfam" id="PF13640">
    <property type="entry name" value="2OG-FeII_Oxy_3"/>
    <property type="match status" value="1"/>
</dbReference>
<evidence type="ECO:0000256" key="3">
    <source>
        <dbReference type="ARBA" id="ARBA00022896"/>
    </source>
</evidence>
<organism evidence="8 9">
    <name type="scientific">Donghicola eburneus</name>
    <dbReference type="NCBI Taxonomy" id="393278"/>
    <lineage>
        <taxon>Bacteria</taxon>
        <taxon>Pseudomonadati</taxon>
        <taxon>Pseudomonadota</taxon>
        <taxon>Alphaproteobacteria</taxon>
        <taxon>Rhodobacterales</taxon>
        <taxon>Roseobacteraceae</taxon>
        <taxon>Donghicola</taxon>
    </lineage>
</organism>
<protein>
    <recommendedName>
        <fullName evidence="7">Fe2OG dioxygenase domain-containing protein</fullName>
    </recommendedName>
</protein>
<name>A0A1M4N3Y7_9RHOB</name>
<dbReference type="GO" id="GO:0005506">
    <property type="term" value="F:iron ion binding"/>
    <property type="evidence" value="ECO:0007669"/>
    <property type="project" value="InterPro"/>
</dbReference>
<feature type="domain" description="Fe2OG dioxygenase" evidence="7">
    <location>
        <begin position="82"/>
        <end position="179"/>
    </location>
</feature>
<dbReference type="InterPro" id="IPR044862">
    <property type="entry name" value="Pro_4_hyd_alph_FE2OG_OXY"/>
</dbReference>
<proteinExistence type="predicted"/>
<sequence>MITVHQIPDAFSAAECDRITQIVNDAIPSDAKLVRDQKDHNYRRAELVWLDEVSDTEWVMDRILELVRLANRDVFDFEISEFAESAQVATYRASAGGHFDWHSDIGEGRIASRRKLTMVVQLSETDAYQGGKLELMTGRDCLAASTARGTATLFPSFMMHRVTPVTDGTRQSLTIWSHGTPFR</sequence>
<evidence type="ECO:0000256" key="4">
    <source>
        <dbReference type="ARBA" id="ARBA00022964"/>
    </source>
</evidence>
<evidence type="ECO:0000313" key="9">
    <source>
        <dbReference type="Proteomes" id="UP000184085"/>
    </source>
</evidence>